<name>A0A4Q9I0P7_STRKA</name>
<evidence type="ECO:0000313" key="1">
    <source>
        <dbReference type="EMBL" id="TBO61238.1"/>
    </source>
</evidence>
<keyword evidence="2" id="KW-1185">Reference proteome</keyword>
<dbReference type="Proteomes" id="UP000292452">
    <property type="component" value="Unassembled WGS sequence"/>
</dbReference>
<reference evidence="1 2" key="1">
    <citation type="submission" date="2019-02" db="EMBL/GenBank/DDBJ databases">
        <title>Draft Genome Sequence of Streptomyces sp. AM-2504, identified by 16S rRNA comparative analysis as a Streptomyces Kasugaensis strain.</title>
        <authorList>
            <person name="Napolioni V."/>
            <person name="Giuliodori A.M."/>
            <person name="Spurio R."/>
            <person name="Fabbretti A."/>
        </authorList>
    </citation>
    <scope>NUCLEOTIDE SEQUENCE [LARGE SCALE GENOMIC DNA]</scope>
    <source>
        <strain evidence="1 2">AM-2504</strain>
    </source>
</reference>
<comment type="caution">
    <text evidence="1">The sequence shown here is derived from an EMBL/GenBank/DDBJ whole genome shotgun (WGS) entry which is preliminary data.</text>
</comment>
<evidence type="ECO:0008006" key="3">
    <source>
        <dbReference type="Google" id="ProtNLM"/>
    </source>
</evidence>
<organism evidence="1 2">
    <name type="scientific">Streptomyces kasugaensis</name>
    <dbReference type="NCBI Taxonomy" id="1946"/>
    <lineage>
        <taxon>Bacteria</taxon>
        <taxon>Bacillati</taxon>
        <taxon>Actinomycetota</taxon>
        <taxon>Actinomycetes</taxon>
        <taxon>Kitasatosporales</taxon>
        <taxon>Streptomycetaceae</taxon>
        <taxon>Streptomyces</taxon>
    </lineage>
</organism>
<accession>A0A4Q9I0P7</accession>
<evidence type="ECO:0000313" key="2">
    <source>
        <dbReference type="Proteomes" id="UP000292452"/>
    </source>
</evidence>
<gene>
    <name evidence="1" type="ORF">EYS09_02425</name>
</gene>
<dbReference type="AlphaFoldDB" id="A0A4Q9I0P7"/>
<protein>
    <recommendedName>
        <fullName evidence="3">Thymidylate kinase</fullName>
    </recommendedName>
</protein>
<dbReference type="RefSeq" id="WP_131122007.1">
    <property type="nucleotide sequence ID" value="NZ_SIXH01000011.1"/>
</dbReference>
<proteinExistence type="predicted"/>
<dbReference type="EMBL" id="SIXH01000011">
    <property type="protein sequence ID" value="TBO61238.1"/>
    <property type="molecule type" value="Genomic_DNA"/>
</dbReference>
<sequence>MKPYAVEGLDCSGKKTVTRLVREHLLRYGLESRIVIGPLVGGGLGRLDARLAGITAAVPPGSPTDLLRRSLYVAEPVIDRALHRPGPLPVLKVSTHFRAWARAEREGDRWMSRAYAATAPAHVRFAGATLLHTDFPTRLERHHADVATGRTTKNTQRRFFGPDPGAFTVWHDVLDRLMTAHVPHVLRLDSTTAEPAELAARIALHAATCWEAAP</sequence>